<dbReference type="OrthoDB" id="9807923at2"/>
<dbReference type="Proteomes" id="UP000321412">
    <property type="component" value="Unassembled WGS sequence"/>
</dbReference>
<protein>
    <submittedName>
        <fullName evidence="2">SRPBCC family protein</fullName>
    </submittedName>
</protein>
<sequence length="219" mass="23577">MLKKIVFGFAALVVVLVVVIALQPSEFRVERSQTIEAPAPVVFAQINDFRNWEAWSPWARLDESMEVDHTGAETGEGAVYTWQGNDDVGQGRMTILESTPSEEVVIKLEFIKPFESTNTTRFVLTPAGENTEVSWIMAGDNTFMSKAFGLFFDMDAAIGADFEKGLAAMNIAAKQAAEKGETSAEDVTPAEVEAPTEAPAAEHDAGAAEDDASAEGDVP</sequence>
<feature type="compositionally biased region" description="Acidic residues" evidence="1">
    <location>
        <begin position="207"/>
        <end position="219"/>
    </location>
</feature>
<dbReference type="InterPro" id="IPR023393">
    <property type="entry name" value="START-like_dom_sf"/>
</dbReference>
<dbReference type="Pfam" id="PF10604">
    <property type="entry name" value="Polyketide_cyc2"/>
    <property type="match status" value="1"/>
</dbReference>
<dbReference type="CDD" id="cd07818">
    <property type="entry name" value="SRPBCC_1"/>
    <property type="match status" value="1"/>
</dbReference>
<keyword evidence="3" id="KW-1185">Reference proteome</keyword>
<evidence type="ECO:0000313" key="3">
    <source>
        <dbReference type="Proteomes" id="UP000321412"/>
    </source>
</evidence>
<evidence type="ECO:0000256" key="1">
    <source>
        <dbReference type="SAM" id="MobiDB-lite"/>
    </source>
</evidence>
<dbReference type="AlphaFoldDB" id="A0A5C6X230"/>
<feature type="region of interest" description="Disordered" evidence="1">
    <location>
        <begin position="175"/>
        <end position="219"/>
    </location>
</feature>
<dbReference type="InterPro" id="IPR019587">
    <property type="entry name" value="Polyketide_cyclase/dehydratase"/>
</dbReference>
<dbReference type="Gene3D" id="3.30.530.20">
    <property type="match status" value="1"/>
</dbReference>
<proteinExistence type="predicted"/>
<evidence type="ECO:0000313" key="2">
    <source>
        <dbReference type="EMBL" id="TXD35202.1"/>
    </source>
</evidence>
<reference evidence="2 3" key="1">
    <citation type="submission" date="2019-08" db="EMBL/GenBank/DDBJ databases">
        <title>Bradymonadales sp. TMQ4.</title>
        <authorList>
            <person name="Liang Q."/>
        </authorList>
    </citation>
    <scope>NUCLEOTIDE SEQUENCE [LARGE SCALE GENOMIC DNA]</scope>
    <source>
        <strain evidence="2 3">TMQ4</strain>
    </source>
</reference>
<organism evidence="2 3">
    <name type="scientific">Lujinxingia vulgaris</name>
    <dbReference type="NCBI Taxonomy" id="2600176"/>
    <lineage>
        <taxon>Bacteria</taxon>
        <taxon>Deltaproteobacteria</taxon>
        <taxon>Bradymonadales</taxon>
        <taxon>Lujinxingiaceae</taxon>
        <taxon>Lujinxingia</taxon>
    </lineage>
</organism>
<dbReference type="SUPFAM" id="SSF55961">
    <property type="entry name" value="Bet v1-like"/>
    <property type="match status" value="1"/>
</dbReference>
<dbReference type="EMBL" id="VOSM01000010">
    <property type="protein sequence ID" value="TXD35202.1"/>
    <property type="molecule type" value="Genomic_DNA"/>
</dbReference>
<comment type="caution">
    <text evidence="2">The sequence shown here is derived from an EMBL/GenBank/DDBJ whole genome shotgun (WGS) entry which is preliminary data.</text>
</comment>
<gene>
    <name evidence="2" type="ORF">FRC98_17200</name>
</gene>
<accession>A0A5C6X230</accession>
<name>A0A5C6X230_9DELT</name>
<feature type="compositionally biased region" description="Low complexity" evidence="1">
    <location>
        <begin position="187"/>
        <end position="199"/>
    </location>
</feature>
<dbReference type="RefSeq" id="WP_146982665.1">
    <property type="nucleotide sequence ID" value="NZ_VOSM01000010.1"/>
</dbReference>